<dbReference type="EMBL" id="JAGHQL010000047">
    <property type="protein sequence ID" value="KAH0542753.1"/>
    <property type="molecule type" value="Genomic_DNA"/>
</dbReference>
<accession>A0A9P8L452</accession>
<sequence length="110" mass="11679">MPHALAAYRMPHALAAYQMPHTLAASPTFQPIRKSAPTSARASGSPTPTPIATLVLWSFGHVSVLSVLPVDAAVAVTEEVVVDEDVDEDVDADVDEDVDADLDMLRKSAK</sequence>
<name>A0A9P8L452_9PEZI</name>
<comment type="caution">
    <text evidence="2">The sequence shown here is derived from an EMBL/GenBank/DDBJ whole genome shotgun (WGS) entry which is preliminary data.</text>
</comment>
<gene>
    <name evidence="2" type="ORF">FGG08_002892</name>
</gene>
<protein>
    <submittedName>
        <fullName evidence="2">Uncharacterized protein</fullName>
    </submittedName>
</protein>
<dbReference type="AlphaFoldDB" id="A0A9P8L452"/>
<feature type="region of interest" description="Disordered" evidence="1">
    <location>
        <begin position="28"/>
        <end position="47"/>
    </location>
</feature>
<evidence type="ECO:0000256" key="1">
    <source>
        <dbReference type="SAM" id="MobiDB-lite"/>
    </source>
</evidence>
<dbReference type="Proteomes" id="UP000698800">
    <property type="component" value="Unassembled WGS sequence"/>
</dbReference>
<proteinExistence type="predicted"/>
<feature type="compositionally biased region" description="Polar residues" evidence="1">
    <location>
        <begin position="36"/>
        <end position="46"/>
    </location>
</feature>
<keyword evidence="3" id="KW-1185">Reference proteome</keyword>
<reference evidence="2" key="1">
    <citation type="submission" date="2021-03" db="EMBL/GenBank/DDBJ databases">
        <title>Comparative genomics and phylogenomic investigation of the class Geoglossomycetes provide insights into ecological specialization and systematics.</title>
        <authorList>
            <person name="Melie T."/>
            <person name="Pirro S."/>
            <person name="Miller A.N."/>
            <person name="Quandt A."/>
        </authorList>
    </citation>
    <scope>NUCLEOTIDE SEQUENCE</scope>
    <source>
        <strain evidence="2">GBOQ0MN5Z8</strain>
    </source>
</reference>
<organism evidence="2 3">
    <name type="scientific">Glutinoglossum americanum</name>
    <dbReference type="NCBI Taxonomy" id="1670608"/>
    <lineage>
        <taxon>Eukaryota</taxon>
        <taxon>Fungi</taxon>
        <taxon>Dikarya</taxon>
        <taxon>Ascomycota</taxon>
        <taxon>Pezizomycotina</taxon>
        <taxon>Geoglossomycetes</taxon>
        <taxon>Geoglossales</taxon>
        <taxon>Geoglossaceae</taxon>
        <taxon>Glutinoglossum</taxon>
    </lineage>
</organism>
<evidence type="ECO:0000313" key="3">
    <source>
        <dbReference type="Proteomes" id="UP000698800"/>
    </source>
</evidence>
<evidence type="ECO:0000313" key="2">
    <source>
        <dbReference type="EMBL" id="KAH0542753.1"/>
    </source>
</evidence>